<dbReference type="InterPro" id="IPR011042">
    <property type="entry name" value="6-blade_b-propeller_TolB-like"/>
</dbReference>
<dbReference type="SUPFAM" id="SSF82171">
    <property type="entry name" value="DPP6 N-terminal domain-like"/>
    <property type="match status" value="1"/>
</dbReference>
<sequence length="2517" mass="269710">MGRAWRKMRTLTVVIFALSLLLNGNLNPLSAAPEALEADSSALNRSGLSRTAGLAEQSINHTVKVAEMVAPPSGDGLPHEETGPALGVSAARDWSQGEVHFRWELAASDEIEIRWDALTIPDPNDPNQRIPAEGVDHYALKWKVGGAWVTLKETKDDFYFLHAGLPEASFADYRLDVYDETGESEYFLFTAATDHKNERPILSGLELGLYEETISADGSAVVFMASGQDPQLPGSADGKTGLYLYRQAGNGSIVRLDDAASDMGGAGPALAISGDGRYIAYPKGSYDKGYGLYRFDTVAGTSQLVALPGPTGFETVGISGDGGKLVFDSSSTDLVQGDTNEVKDVFLYDFALPEAERLRRISLTTDGGQAQDDSLQPAISADGRYVAFVSEAWEYVPDKDDSGADRSRLYLYDMHAVTHLEIVDEETDSGTFTWPSLSADGSKISYLNEYNRRKVRIGVYDRSQSAEIWHLGTINNISMDGPKLTGDGNFVYVKLHNADIYSPAEPYRSRAYVRYDIREENTYRYVGRPLADSSLSLSEDGTRGVFAYERYPNPDNEEVSSEPQGIHLRYVCLASCSDTPPPGDAVTKASIELPQQVNGAVPMNGPVIIRALAQPNLQLQANIAYKLAGQDDSLTATVPLVAAADEPRAYRADWTVPAGAREIVSVRVQPKDKPENGKTADGVPVEVAGALKVKLTTADAAQLKGARVSLWSPTAKLGGSTAFSDKLDAVIAARAASDYTLRVVDADGRLLKEMTGIAVRAGEQSELSVAVVAAAQLVVAAIDERSNPVANVQVEVRGADGGELLYGGKTAGDGRLAIAGSYFSGQEVQIKLTAPAPYQSPAPQKVTLKAGGQEHEIKLVNLDFGTLEGTALVGGKPVAGVTVKLLANYGGILGKTVTDAQGHYELRAPAGEYAAVGERTEAPLYLSQQHPVTLREGRTDTLNIPLSDQGFGRIKLDVKVRHIDGSVEPVAITDWRAAVHYSLQVKALNAAQGYRLNAVDERGIPVYGTPGDTLEVCASGQEAGLSGACAQVTLNDAREAVATLVLKEAARLSGKVVNYTATTYGFFQWRENESEYWRSGKSLIFNDKGEYLLTMPYAGQYRLNIKDNGGLAYQLDGAAAQDQWVRLPPVTLTADTLRFAEKPGNGYAQDDLRAAPSGTASLQAAYRLDGTVAVDNAALIVSVPAGTSLLAGSVMLNRTQVAATDEGGGTYAIALGRLEPGAQGTLSYRISLDEAVPDETLHQVFIRYGKPSGVGTNQETIGSAYVRTADITLEAPETASQRSFTVSGRAPAGKRVLVYADRALVGSAQATAGGLWFAKIELPDRASDLVWRQQGAYRLTAGVEEETGYAESRPALVEFDPDAPAVVEMSMRQDGGRAATFSPADGIARFPFVIVPGQSIFIDMRISHAERISNPTVKIGNLTAELTESEPGQFQAVIVPQYNLGTGVFVSYDTAPAAIQARTEEPTAEQWEAQQAALAADGGPVQGDVLNPSTDGPDPEAAYTPTYKVVFPDKDHTEAHVRMSLKAERLGGDPVPYRGFEPTLDSTGVLTVKGSISRAALTNDQLRELAAFSPKLQSLADPGDPLSTDYLGITLAVAFPKAEKFNTALGILGGLKSYVSDTMDFMDYSDQLLQFQDYVVQNECHAPSVKYFVDQTELLFDMASSGLVVKNAITGIGLVAGVALSKLPAWVTGSAGLYMTAINDAVMSNWNKRLDDLKKEFEDNKKWRDKMAEAGAIDRCKKKEEKEEEPQKKVADPVWIWDPSGYVYEAVSGNRIEGVTATLLQEDLSHAGDWKEWDADWYGQTNPLVTDAQGKYGWDVPEGKWRVLFSKDGYLPAQSEDLTVLPPHFDVNVAMVSLDAPVPAAGQAVVGKPIGLAFSKYMVADTVISGGIIMENAAGDQVNGRIEAVDPQTDEAGQTLARSFRFVLDEPAAAGETYRMRVLAHVQTYAHVGMDMERAFDLTVLPADTPVQEAASGLKAIAGQRELLAEWNRQGSADAKLYRLTATPQGRSGCEPIAAEIGADRSSASFTGLCPGTDYALRLTTLDFNGAESAGIAATVRTKDAAALQVDTTPPGEPANVSAQWANDQLSVAWTDPADADLRHVEVSYRVKGESEFGHASYAAKGEQRIRLTGLDASKSYEIMLRSFDQRLNGSAGVIASGTSEPGGNPGGNPGGHGGDGDPADPMLTEIDLDASKGEHSLFEGTLRLTYPAGVYKEPRKLKIKHLPIGSYPHASGLIPLSPAFSLTLDQSAAAPAKPTVLQIKYDPALLKGQDARKLGVYRQDPANPANWVYVGGVVDVGASTVRAEVSEWGAYAVFLRDISFADAQGHWSRPEVEVLASRGLLSGVAPGRFEPNRQLTRAEAVKLLLSLLRASGKLEEPQAGADGIEFADVRNDSWYAADVKLASRLGLVQGAGSRFRPNDPMTREELATIVYRASIRPSEEEGANGDDWMSGYKDAASIAAWAIPGMRAAVTDGWLKGRTASTLVPKANITRGEAAVILYRLLDGAGLIEDQN</sequence>
<dbReference type="Pfam" id="PF00395">
    <property type="entry name" value="SLH"/>
    <property type="match status" value="3"/>
</dbReference>
<dbReference type="Gene3D" id="2.120.10.30">
    <property type="entry name" value="TolB, C-terminal domain"/>
    <property type="match status" value="1"/>
</dbReference>
<evidence type="ECO:0000259" key="2">
    <source>
        <dbReference type="PROSITE" id="PS50853"/>
    </source>
</evidence>
<feature type="compositionally biased region" description="Gly residues" evidence="1">
    <location>
        <begin position="2168"/>
        <end position="2178"/>
    </location>
</feature>
<dbReference type="PROSITE" id="PS50853">
    <property type="entry name" value="FN3"/>
    <property type="match status" value="1"/>
</dbReference>
<dbReference type="PANTHER" id="PTHR36842">
    <property type="entry name" value="PROTEIN TOLB HOMOLOG"/>
    <property type="match status" value="1"/>
</dbReference>
<keyword evidence="5" id="KW-1185">Reference proteome</keyword>
<dbReference type="Proteomes" id="UP001161691">
    <property type="component" value="Unassembled WGS sequence"/>
</dbReference>
<dbReference type="InterPro" id="IPR003961">
    <property type="entry name" value="FN3_dom"/>
</dbReference>
<feature type="region of interest" description="Disordered" evidence="1">
    <location>
        <begin position="2157"/>
        <end position="2184"/>
    </location>
</feature>
<dbReference type="EMBL" id="JAGRPV010000001">
    <property type="protein sequence ID" value="MDI4649293.1"/>
    <property type="molecule type" value="Genomic_DNA"/>
</dbReference>
<feature type="domain" description="SLH" evidence="3">
    <location>
        <begin position="2454"/>
        <end position="2517"/>
    </location>
</feature>
<dbReference type="InterPro" id="IPR008969">
    <property type="entry name" value="CarboxyPept-like_regulatory"/>
</dbReference>
<dbReference type="PANTHER" id="PTHR36842:SF1">
    <property type="entry name" value="PROTEIN TOLB"/>
    <property type="match status" value="1"/>
</dbReference>
<feature type="domain" description="SLH" evidence="3">
    <location>
        <begin position="2387"/>
        <end position="2449"/>
    </location>
</feature>
<dbReference type="Gene3D" id="2.60.40.10">
    <property type="entry name" value="Immunoglobulins"/>
    <property type="match status" value="1"/>
</dbReference>
<dbReference type="InterPro" id="IPR013783">
    <property type="entry name" value="Ig-like_fold"/>
</dbReference>
<organism evidence="4 5">
    <name type="scientific">Cohnella hashimotonis</name>
    <dbReference type="NCBI Taxonomy" id="2826895"/>
    <lineage>
        <taxon>Bacteria</taxon>
        <taxon>Bacillati</taxon>
        <taxon>Bacillota</taxon>
        <taxon>Bacilli</taxon>
        <taxon>Bacillales</taxon>
        <taxon>Paenibacillaceae</taxon>
        <taxon>Cohnella</taxon>
    </lineage>
</organism>
<dbReference type="CDD" id="cd00063">
    <property type="entry name" value="FN3"/>
    <property type="match status" value="1"/>
</dbReference>
<evidence type="ECO:0000259" key="3">
    <source>
        <dbReference type="PROSITE" id="PS51272"/>
    </source>
</evidence>
<dbReference type="InterPro" id="IPR001119">
    <property type="entry name" value="SLH_dom"/>
</dbReference>
<dbReference type="SUPFAM" id="SSF49464">
    <property type="entry name" value="Carboxypeptidase regulatory domain-like"/>
    <property type="match status" value="2"/>
</dbReference>
<evidence type="ECO:0000313" key="5">
    <source>
        <dbReference type="Proteomes" id="UP001161691"/>
    </source>
</evidence>
<evidence type="ECO:0000256" key="1">
    <source>
        <dbReference type="SAM" id="MobiDB-lite"/>
    </source>
</evidence>
<dbReference type="SUPFAM" id="SSF49265">
    <property type="entry name" value="Fibronectin type III"/>
    <property type="match status" value="1"/>
</dbReference>
<dbReference type="InterPro" id="IPR036116">
    <property type="entry name" value="FN3_sf"/>
</dbReference>
<dbReference type="PROSITE" id="PS51272">
    <property type="entry name" value="SLH"/>
    <property type="match status" value="3"/>
</dbReference>
<dbReference type="RefSeq" id="WP_282911948.1">
    <property type="nucleotide sequence ID" value="NZ_JAGRPV010000001.1"/>
</dbReference>
<feature type="domain" description="Fibronectin type-III" evidence="2">
    <location>
        <begin position="2074"/>
        <end position="2167"/>
    </location>
</feature>
<reference evidence="4" key="1">
    <citation type="submission" date="2023-04" db="EMBL/GenBank/DDBJ databases">
        <title>Comparative genomic analysis of Cohnella hashimotonis sp. nov., isolated from the International Space Station.</title>
        <authorList>
            <person name="Venkateswaran K."/>
            <person name="Simpson A."/>
        </authorList>
    </citation>
    <scope>NUCLEOTIDE SEQUENCE</scope>
    <source>
        <strain evidence="4">F6_2S_P_1</strain>
    </source>
</reference>
<feature type="domain" description="SLH" evidence="3">
    <location>
        <begin position="2320"/>
        <end position="2383"/>
    </location>
</feature>
<dbReference type="Gene3D" id="2.60.40.1120">
    <property type="entry name" value="Carboxypeptidase-like, regulatory domain"/>
    <property type="match status" value="2"/>
</dbReference>
<protein>
    <submittedName>
        <fullName evidence="4">S-layer homology domain-containing protein</fullName>
    </submittedName>
</protein>
<name>A0ABT6TR24_9BACL</name>
<evidence type="ECO:0000313" key="4">
    <source>
        <dbReference type="EMBL" id="MDI4649293.1"/>
    </source>
</evidence>
<dbReference type="SMART" id="SM00060">
    <property type="entry name" value="FN3"/>
    <property type="match status" value="2"/>
</dbReference>
<proteinExistence type="predicted"/>
<gene>
    <name evidence="4" type="ORF">KB449_30435</name>
</gene>
<accession>A0ABT6TR24</accession>
<comment type="caution">
    <text evidence="4">The sequence shown here is derived from an EMBL/GenBank/DDBJ whole genome shotgun (WGS) entry which is preliminary data.</text>
</comment>